<dbReference type="PROSITE" id="PS01209">
    <property type="entry name" value="LDLRA_1"/>
    <property type="match status" value="1"/>
</dbReference>
<dbReference type="InterPro" id="IPR023415">
    <property type="entry name" value="LDLR_class-A_CS"/>
</dbReference>
<dbReference type="InterPro" id="IPR002172">
    <property type="entry name" value="LDrepeatLR_classA_rpt"/>
</dbReference>
<dbReference type="Pfam" id="PF00057">
    <property type="entry name" value="Ldl_recept_a"/>
    <property type="match status" value="1"/>
</dbReference>
<evidence type="ECO:0000259" key="4">
    <source>
        <dbReference type="PROSITE" id="PS50940"/>
    </source>
</evidence>
<dbReference type="InterPro" id="IPR036055">
    <property type="entry name" value="LDL_receptor-like_sf"/>
</dbReference>
<dbReference type="SUPFAM" id="SSF57625">
    <property type="entry name" value="Invertebrate chitin-binding proteins"/>
    <property type="match status" value="1"/>
</dbReference>
<dbReference type="CDD" id="cd10974">
    <property type="entry name" value="CE4_CDA_like_1"/>
    <property type="match status" value="1"/>
</dbReference>
<accession>A0A423ST01</accession>
<dbReference type="PROSITE" id="PS50940">
    <property type="entry name" value="CHIT_BIND_II"/>
    <property type="match status" value="1"/>
</dbReference>
<organism evidence="5 6">
    <name type="scientific">Penaeus vannamei</name>
    <name type="common">Whiteleg shrimp</name>
    <name type="synonym">Litopenaeus vannamei</name>
    <dbReference type="NCBI Taxonomy" id="6689"/>
    <lineage>
        <taxon>Eukaryota</taxon>
        <taxon>Metazoa</taxon>
        <taxon>Ecdysozoa</taxon>
        <taxon>Arthropoda</taxon>
        <taxon>Crustacea</taxon>
        <taxon>Multicrustacea</taxon>
        <taxon>Malacostraca</taxon>
        <taxon>Eumalacostraca</taxon>
        <taxon>Eucarida</taxon>
        <taxon>Decapoda</taxon>
        <taxon>Dendrobranchiata</taxon>
        <taxon>Penaeoidea</taxon>
        <taxon>Penaeidae</taxon>
        <taxon>Penaeus</taxon>
    </lineage>
</organism>
<dbReference type="Pfam" id="PF01522">
    <property type="entry name" value="Polysacc_deac_1"/>
    <property type="match status" value="1"/>
</dbReference>
<dbReference type="Pfam" id="PF01607">
    <property type="entry name" value="CBM_14"/>
    <property type="match status" value="1"/>
</dbReference>
<reference evidence="5 6" key="2">
    <citation type="submission" date="2019-01" db="EMBL/GenBank/DDBJ databases">
        <title>The decoding of complex shrimp genome reveals the adaptation for benthos swimmer, frequently molting mechanism and breeding impact on genome.</title>
        <authorList>
            <person name="Sun Y."/>
            <person name="Gao Y."/>
            <person name="Yu Y."/>
        </authorList>
    </citation>
    <scope>NUCLEOTIDE SEQUENCE [LARGE SCALE GENOMIC DNA]</scope>
    <source>
        <tissue evidence="5">Muscle</tissue>
    </source>
</reference>
<dbReference type="SUPFAM" id="SSF88713">
    <property type="entry name" value="Glycoside hydrolase/deacetylase"/>
    <property type="match status" value="1"/>
</dbReference>
<dbReference type="EMBL" id="QCYY01002820">
    <property type="protein sequence ID" value="ROT67335.1"/>
    <property type="molecule type" value="Genomic_DNA"/>
</dbReference>
<dbReference type="SMART" id="SM00192">
    <property type="entry name" value="LDLa"/>
    <property type="match status" value="1"/>
</dbReference>
<dbReference type="GO" id="GO:0016810">
    <property type="term" value="F:hydrolase activity, acting on carbon-nitrogen (but not peptide) bonds"/>
    <property type="evidence" value="ECO:0007669"/>
    <property type="project" value="InterPro"/>
</dbReference>
<dbReference type="CDD" id="cd00112">
    <property type="entry name" value="LDLa"/>
    <property type="match status" value="1"/>
</dbReference>
<dbReference type="PANTHER" id="PTHR45985">
    <property type="match status" value="1"/>
</dbReference>
<keyword evidence="3" id="KW-0732">Signal</keyword>
<evidence type="ECO:0000256" key="1">
    <source>
        <dbReference type="ARBA" id="ARBA00023157"/>
    </source>
</evidence>
<evidence type="ECO:0000313" key="6">
    <source>
        <dbReference type="Proteomes" id="UP000283509"/>
    </source>
</evidence>
<feature type="domain" description="Chitin-binding type-2" evidence="4">
    <location>
        <begin position="41"/>
        <end position="107"/>
    </location>
</feature>
<reference evidence="5 6" key="1">
    <citation type="submission" date="2018-04" db="EMBL/GenBank/DDBJ databases">
        <authorList>
            <person name="Zhang X."/>
            <person name="Yuan J."/>
            <person name="Li F."/>
            <person name="Xiang J."/>
        </authorList>
    </citation>
    <scope>NUCLEOTIDE SEQUENCE [LARGE SCALE GENOMIC DNA]</scope>
    <source>
        <tissue evidence="5">Muscle</tissue>
    </source>
</reference>
<proteinExistence type="predicted"/>
<dbReference type="InterPro" id="IPR002557">
    <property type="entry name" value="Chitin-bd_dom"/>
</dbReference>
<keyword evidence="6" id="KW-1185">Reference proteome</keyword>
<dbReference type="Gene3D" id="4.10.400.10">
    <property type="entry name" value="Low-density Lipoprotein Receptor"/>
    <property type="match status" value="1"/>
</dbReference>
<evidence type="ECO:0000313" key="5">
    <source>
        <dbReference type="EMBL" id="ROT67335.1"/>
    </source>
</evidence>
<dbReference type="InterPro" id="IPR011330">
    <property type="entry name" value="Glyco_hydro/deAcase_b/a-brl"/>
</dbReference>
<feature type="disulfide bond" evidence="2">
    <location>
        <begin position="125"/>
        <end position="137"/>
    </location>
</feature>
<gene>
    <name evidence="5" type="ORF">C7M84_014570</name>
</gene>
<dbReference type="InterPro" id="IPR052740">
    <property type="entry name" value="CE4"/>
</dbReference>
<dbReference type="GO" id="GO:0008061">
    <property type="term" value="F:chitin binding"/>
    <property type="evidence" value="ECO:0007669"/>
    <property type="project" value="InterPro"/>
</dbReference>
<comment type="caution">
    <text evidence="5">The sequence shown here is derived from an EMBL/GenBank/DDBJ whole genome shotgun (WGS) entry which is preliminary data.</text>
</comment>
<evidence type="ECO:0000256" key="3">
    <source>
        <dbReference type="SAM" id="SignalP"/>
    </source>
</evidence>
<name>A0A423ST01_PENVA</name>
<feature type="chain" id="PRO_5019272459" description="Chitin-binding type-2 domain-containing protein" evidence="3">
    <location>
        <begin position="25"/>
        <end position="563"/>
    </location>
</feature>
<protein>
    <recommendedName>
        <fullName evidence="4">Chitin-binding type-2 domain-containing protein</fullName>
    </recommendedName>
</protein>
<dbReference type="Proteomes" id="UP000283509">
    <property type="component" value="Unassembled WGS sequence"/>
</dbReference>
<dbReference type="SUPFAM" id="SSF57424">
    <property type="entry name" value="LDL receptor-like module"/>
    <property type="match status" value="1"/>
</dbReference>
<dbReference type="AlphaFoldDB" id="A0A423ST01"/>
<dbReference type="PROSITE" id="PS50068">
    <property type="entry name" value="LDLRA_2"/>
    <property type="match status" value="1"/>
</dbReference>
<dbReference type="OrthoDB" id="504708at2759"/>
<dbReference type="SMART" id="SM00494">
    <property type="entry name" value="ChtBD2"/>
    <property type="match status" value="1"/>
</dbReference>
<sequence length="563" mass="64868">MRQRQLALSAFLAVLAAAVATTGAVNPDHPLLRNKRALRLNVPCIANGQFYRNPNTDPEKVRNLSECAKYYLCLDGEVYEFKCSVGLLFDIDRQICDFKSKVFNCGTHIQLTTPKPLLDTDEPICGYGEYACADKTCLPSELFCDGQVDCYDGSDEGWCDAENDPNAAPRCDYKNCTLPWCFCSRRPLWGPLSGRPLWGPLSGRPLWGPLSGLSQDAHFGALSRDAHEVPQVISITFDDAVNYENWEIYNQLFTDSRTNPNGCPIHATFYVSHEYTNYQYVQKLWNDGHEIAVHSITHKGPESFWSNNATIEDWFDEFVGQANIINRFGGVRMEDLWGVRVPYLRVGWNRQFIMMREFGFVYDSSMAAPFSNPPIWPYTLDYKMPHKCLGTGQKCPSRPFPGIWELVLNQLQTGEYTCAMMDQCPPLPDDEEVYEMLMHNFKRHYNSNRAPLGLYFHTIWFKVKHNMKGMQRFLDEVMKLPDVWVVNNQELIQWMREPVPNAQLNSFEPWKCSKTVPQEDQACNIPKSCKLRNRAVRGDRYLHTCYECPDMYPWLKNEFGVDL</sequence>
<feature type="signal peptide" evidence="3">
    <location>
        <begin position="1"/>
        <end position="24"/>
    </location>
</feature>
<keyword evidence="1 2" id="KW-1015">Disulfide bond</keyword>
<feature type="disulfide bond" evidence="2">
    <location>
        <begin position="132"/>
        <end position="150"/>
    </location>
</feature>
<dbReference type="PANTHER" id="PTHR45985:SF5">
    <property type="entry name" value="CHITIN AND LDLR BINDING DEACETYLASE 3"/>
    <property type="match status" value="1"/>
</dbReference>
<feature type="disulfide bond" evidence="2">
    <location>
        <begin position="144"/>
        <end position="159"/>
    </location>
</feature>
<dbReference type="GO" id="GO:0005975">
    <property type="term" value="P:carbohydrate metabolic process"/>
    <property type="evidence" value="ECO:0007669"/>
    <property type="project" value="InterPro"/>
</dbReference>
<dbReference type="InterPro" id="IPR036508">
    <property type="entry name" value="Chitin-bd_dom_sf"/>
</dbReference>
<evidence type="ECO:0000256" key="2">
    <source>
        <dbReference type="PROSITE-ProRule" id="PRU00124"/>
    </source>
</evidence>
<dbReference type="Gene3D" id="3.20.20.370">
    <property type="entry name" value="Glycoside hydrolase/deacetylase"/>
    <property type="match status" value="1"/>
</dbReference>
<dbReference type="InterPro" id="IPR002509">
    <property type="entry name" value="NODB_dom"/>
</dbReference>
<dbReference type="Gene3D" id="2.170.140.10">
    <property type="entry name" value="Chitin binding domain"/>
    <property type="match status" value="1"/>
</dbReference>
<dbReference type="GO" id="GO:0005576">
    <property type="term" value="C:extracellular region"/>
    <property type="evidence" value="ECO:0007669"/>
    <property type="project" value="InterPro"/>
</dbReference>